<evidence type="ECO:0000313" key="7">
    <source>
        <dbReference type="Proteomes" id="UP001606301"/>
    </source>
</evidence>
<dbReference type="InterPro" id="IPR030678">
    <property type="entry name" value="Peptide/Ni-bd"/>
</dbReference>
<comment type="caution">
    <text evidence="6">The sequence shown here is derived from an EMBL/GenBank/DDBJ whole genome shotgun (WGS) entry which is preliminary data.</text>
</comment>
<accession>A0ABW7FHT8</accession>
<name>A0ABW7FHT8_9BURK</name>
<comment type="similarity">
    <text evidence="1">Belongs to the bacterial solute-binding protein 5 family.</text>
</comment>
<dbReference type="InterPro" id="IPR039424">
    <property type="entry name" value="SBP_5"/>
</dbReference>
<dbReference type="PANTHER" id="PTHR30290">
    <property type="entry name" value="PERIPLASMIC BINDING COMPONENT OF ABC TRANSPORTER"/>
    <property type="match status" value="1"/>
</dbReference>
<evidence type="ECO:0000259" key="5">
    <source>
        <dbReference type="Pfam" id="PF00496"/>
    </source>
</evidence>
<dbReference type="InterPro" id="IPR000914">
    <property type="entry name" value="SBP_5_dom"/>
</dbReference>
<dbReference type="Gene3D" id="3.90.76.10">
    <property type="entry name" value="Dipeptide-binding Protein, Domain 1"/>
    <property type="match status" value="1"/>
</dbReference>
<feature type="domain" description="Solute-binding protein family 5" evidence="5">
    <location>
        <begin position="69"/>
        <end position="442"/>
    </location>
</feature>
<evidence type="ECO:0000256" key="2">
    <source>
        <dbReference type="ARBA" id="ARBA00022448"/>
    </source>
</evidence>
<feature type="chain" id="PRO_5045420174" evidence="4">
    <location>
        <begin position="26"/>
        <end position="526"/>
    </location>
</feature>
<dbReference type="PANTHER" id="PTHR30290:SF9">
    <property type="entry name" value="OLIGOPEPTIDE-BINDING PROTEIN APPA"/>
    <property type="match status" value="1"/>
</dbReference>
<protein>
    <submittedName>
        <fullName evidence="6">ABC transporter substrate-binding protein</fullName>
    </submittedName>
</protein>
<dbReference type="SUPFAM" id="SSF53850">
    <property type="entry name" value="Periplasmic binding protein-like II"/>
    <property type="match status" value="1"/>
</dbReference>
<sequence length="526" mass="58793">MTAVLHLLPLLAALTLGAALPSAQAAPLRWAAQNDILTLDPHAQDHNTSNAIGAHIYEGLTRLSKGYRPEPSLATKWTYLSQTQVRFELRKGVKFHDGSPFTADDVVFSFGRITQPQGTKQTYVSGIKAVQKVDDHTVDLMLEAPTPMLLQNIISFPIMSKLWSTKHNTTSTQDYKAKEENHASRNANGTGPYKLVRWQPDQAVTMVANPDWWDKNPGNVTELAYLPIKSAPTRVAALLSGDVDLVTDLPPQDFFKLKADGRVRLLEGPEIRTIFFVMDQGSDELRESSVKGRNPFKDRRVREALNLAMDREAIQRSLMRGLSVPGALMIPPGVNGYDSALDAPLKPDLAKARRLLADAGYANGFELPLHCPNNRYVNDEQICQAAVSMWAKIGVRARLVAAPFATHSQTFQRMESAFFMLGWGVSTYDALYAMQSWGHTRTAGADGNFNFGRVSDARLDALIQQIKFEPDVARRNALIREAVLRIRDEFLFIPMHHQMRPWALKPGVQTTHRSNDYFEARYTTVK</sequence>
<dbReference type="Gene3D" id="3.10.105.10">
    <property type="entry name" value="Dipeptide-binding Protein, Domain 3"/>
    <property type="match status" value="1"/>
</dbReference>
<evidence type="ECO:0000256" key="1">
    <source>
        <dbReference type="ARBA" id="ARBA00005695"/>
    </source>
</evidence>
<evidence type="ECO:0000256" key="4">
    <source>
        <dbReference type="SAM" id="SignalP"/>
    </source>
</evidence>
<dbReference type="RefSeq" id="WP_394397114.1">
    <property type="nucleotide sequence ID" value="NZ_JBIGHW010000004.1"/>
</dbReference>
<feature type="signal peptide" evidence="4">
    <location>
        <begin position="1"/>
        <end position="25"/>
    </location>
</feature>
<proteinExistence type="inferred from homology"/>
<evidence type="ECO:0000313" key="6">
    <source>
        <dbReference type="EMBL" id="MFG6440909.1"/>
    </source>
</evidence>
<dbReference type="Pfam" id="PF00496">
    <property type="entry name" value="SBP_bac_5"/>
    <property type="match status" value="1"/>
</dbReference>
<evidence type="ECO:0000256" key="3">
    <source>
        <dbReference type="ARBA" id="ARBA00022729"/>
    </source>
</evidence>
<dbReference type="EMBL" id="JBIGHW010000004">
    <property type="protein sequence ID" value="MFG6440909.1"/>
    <property type="molecule type" value="Genomic_DNA"/>
</dbReference>
<organism evidence="6 7">
    <name type="scientific">Pelomonas margarita</name>
    <dbReference type="NCBI Taxonomy" id="3299031"/>
    <lineage>
        <taxon>Bacteria</taxon>
        <taxon>Pseudomonadati</taxon>
        <taxon>Pseudomonadota</taxon>
        <taxon>Betaproteobacteria</taxon>
        <taxon>Burkholderiales</taxon>
        <taxon>Sphaerotilaceae</taxon>
        <taxon>Roseateles</taxon>
    </lineage>
</organism>
<reference evidence="6 7" key="1">
    <citation type="submission" date="2024-08" db="EMBL/GenBank/DDBJ databases">
        <authorList>
            <person name="Lu H."/>
        </authorList>
    </citation>
    <scope>NUCLEOTIDE SEQUENCE [LARGE SCALE GENOMIC DNA]</scope>
    <source>
        <strain evidence="6 7">LKC17W</strain>
    </source>
</reference>
<gene>
    <name evidence="6" type="ORF">ACG0Z3_09485</name>
</gene>
<keyword evidence="3 4" id="KW-0732">Signal</keyword>
<dbReference type="Gene3D" id="3.40.190.10">
    <property type="entry name" value="Periplasmic binding protein-like II"/>
    <property type="match status" value="1"/>
</dbReference>
<keyword evidence="2" id="KW-0813">Transport</keyword>
<dbReference type="Proteomes" id="UP001606301">
    <property type="component" value="Unassembled WGS sequence"/>
</dbReference>
<dbReference type="CDD" id="cd08498">
    <property type="entry name" value="PBP2_NikA_DppA_OppA_like_2"/>
    <property type="match status" value="1"/>
</dbReference>
<dbReference type="PIRSF" id="PIRSF002741">
    <property type="entry name" value="MppA"/>
    <property type="match status" value="1"/>
</dbReference>
<keyword evidence="7" id="KW-1185">Reference proteome</keyword>